<comment type="similarity">
    <text evidence="1">Belongs to the peptidase M13 family.</text>
</comment>
<accession>A0A087UUW1</accession>
<dbReference type="Pfam" id="PF05649">
    <property type="entry name" value="Peptidase_M13_N"/>
    <property type="match status" value="1"/>
</dbReference>
<feature type="region of interest" description="Disordered" evidence="2">
    <location>
        <begin position="1"/>
        <end position="36"/>
    </location>
</feature>
<feature type="domain" description="Peptidase M13 N-terminal" evidence="4">
    <location>
        <begin position="143"/>
        <end position="368"/>
    </location>
</feature>
<evidence type="ECO:0000313" key="6">
    <source>
        <dbReference type="Proteomes" id="UP000054359"/>
    </source>
</evidence>
<dbReference type="Proteomes" id="UP000054359">
    <property type="component" value="Unassembled WGS sequence"/>
</dbReference>
<keyword evidence="6" id="KW-1185">Reference proteome</keyword>
<feature type="non-terminal residue" evidence="5">
    <location>
        <position position="368"/>
    </location>
</feature>
<protein>
    <submittedName>
        <fullName evidence="5">Membrane metallo-endopeptidase-like 1</fullName>
    </submittedName>
</protein>
<evidence type="ECO:0000256" key="2">
    <source>
        <dbReference type="SAM" id="MobiDB-lite"/>
    </source>
</evidence>
<dbReference type="PANTHER" id="PTHR11733">
    <property type="entry name" value="ZINC METALLOPROTEASE FAMILY M13 NEPRILYSIN-RELATED"/>
    <property type="match status" value="1"/>
</dbReference>
<dbReference type="PANTHER" id="PTHR11733:SF241">
    <property type="entry name" value="GH26575P-RELATED"/>
    <property type="match status" value="1"/>
</dbReference>
<name>A0A087UUW1_STEMI</name>
<evidence type="ECO:0000259" key="4">
    <source>
        <dbReference type="Pfam" id="PF05649"/>
    </source>
</evidence>
<dbReference type="Gene3D" id="1.10.1380.10">
    <property type="entry name" value="Neutral endopeptidase , domain2"/>
    <property type="match status" value="1"/>
</dbReference>
<keyword evidence="3" id="KW-0812">Transmembrane</keyword>
<dbReference type="OMA" id="PPEAIHN"/>
<dbReference type="SUPFAM" id="SSF55486">
    <property type="entry name" value="Metalloproteases ('zincins'), catalytic domain"/>
    <property type="match status" value="1"/>
</dbReference>
<feature type="transmembrane region" description="Helical" evidence="3">
    <location>
        <begin position="87"/>
        <end position="110"/>
    </location>
</feature>
<dbReference type="GO" id="GO:0016485">
    <property type="term" value="P:protein processing"/>
    <property type="evidence" value="ECO:0007669"/>
    <property type="project" value="TreeGrafter"/>
</dbReference>
<proteinExistence type="inferred from homology"/>
<dbReference type="STRING" id="407821.A0A087UUW1"/>
<evidence type="ECO:0000256" key="3">
    <source>
        <dbReference type="SAM" id="Phobius"/>
    </source>
</evidence>
<dbReference type="InterPro" id="IPR042089">
    <property type="entry name" value="Peptidase_M13_dom_2"/>
</dbReference>
<keyword evidence="3" id="KW-0472">Membrane</keyword>
<dbReference type="GO" id="GO:0005886">
    <property type="term" value="C:plasma membrane"/>
    <property type="evidence" value="ECO:0007669"/>
    <property type="project" value="TreeGrafter"/>
</dbReference>
<organism evidence="5 6">
    <name type="scientific">Stegodyphus mimosarum</name>
    <name type="common">African social velvet spider</name>
    <dbReference type="NCBI Taxonomy" id="407821"/>
    <lineage>
        <taxon>Eukaryota</taxon>
        <taxon>Metazoa</taxon>
        <taxon>Ecdysozoa</taxon>
        <taxon>Arthropoda</taxon>
        <taxon>Chelicerata</taxon>
        <taxon>Arachnida</taxon>
        <taxon>Araneae</taxon>
        <taxon>Araneomorphae</taxon>
        <taxon>Entelegynae</taxon>
        <taxon>Eresoidea</taxon>
        <taxon>Eresidae</taxon>
        <taxon>Stegodyphus</taxon>
    </lineage>
</organism>
<reference evidence="5 6" key="1">
    <citation type="submission" date="2013-11" db="EMBL/GenBank/DDBJ databases">
        <title>Genome sequencing of Stegodyphus mimosarum.</title>
        <authorList>
            <person name="Bechsgaard J."/>
        </authorList>
    </citation>
    <scope>NUCLEOTIDE SEQUENCE [LARGE SCALE GENOMIC DNA]</scope>
</reference>
<evidence type="ECO:0000256" key="1">
    <source>
        <dbReference type="ARBA" id="ARBA00007357"/>
    </source>
</evidence>
<dbReference type="GO" id="GO:0004222">
    <property type="term" value="F:metalloendopeptidase activity"/>
    <property type="evidence" value="ECO:0007669"/>
    <property type="project" value="InterPro"/>
</dbReference>
<dbReference type="EMBL" id="KK121761">
    <property type="protein sequence ID" value="KFM81150.1"/>
    <property type="molecule type" value="Genomic_DNA"/>
</dbReference>
<dbReference type="PROSITE" id="PS51885">
    <property type="entry name" value="NEPRILYSIN"/>
    <property type="match status" value="1"/>
</dbReference>
<dbReference type="InterPro" id="IPR000718">
    <property type="entry name" value="Peptidase_M13"/>
</dbReference>
<dbReference type="OrthoDB" id="6475849at2759"/>
<dbReference type="InterPro" id="IPR008753">
    <property type="entry name" value="Peptidase_M13_N"/>
</dbReference>
<gene>
    <name evidence="5" type="ORF">X975_18148</name>
</gene>
<dbReference type="MEROPS" id="M13.A15"/>
<sequence>MTMALKGTHSPNGHTDNLPEYEMLANGNPGKKPELDPKKTVVRIQENPLAELNTEKPPLPNDMVQLRIEKGDSRCGSRFRAGYRTTFELFLSLTIAVLGLTCCALFYMIFLQTGRPSLNICLTQECVKTAASLLNAMDQSSDPCDDFFQYACGTWNKLHMIPQDRSSISTFEVMADDLQVILKGLLEEPANNHDNSATIKAKTFYKSCISTAQIDAIGDKPLRDVVKELGGWPVTERDWVEPEWPLEHLLGQLRGDYNQGIIIEQWVGPDDKNSSVNVIQLDQMTFGLPSREYFLKDSSERERKAYLKLMVEIAILFGAERETAEIDMSDVLDLEIRLANASTPEADRHDTGAIYNKMSLQELSEIVP</sequence>
<dbReference type="AlphaFoldDB" id="A0A087UUW1"/>
<keyword evidence="3" id="KW-1133">Transmembrane helix</keyword>
<evidence type="ECO:0000313" key="5">
    <source>
        <dbReference type="EMBL" id="KFM81150.1"/>
    </source>
</evidence>